<dbReference type="EMBL" id="ATGI01000012">
    <property type="protein sequence ID" value="EPF75783.1"/>
    <property type="molecule type" value="Genomic_DNA"/>
</dbReference>
<organism evidence="2 3">
    <name type="scientific">Acinetobacter rudis CIP 110305</name>
    <dbReference type="NCBI Taxonomy" id="421052"/>
    <lineage>
        <taxon>Bacteria</taxon>
        <taxon>Pseudomonadati</taxon>
        <taxon>Pseudomonadota</taxon>
        <taxon>Gammaproteobacteria</taxon>
        <taxon>Moraxellales</taxon>
        <taxon>Moraxellaceae</taxon>
        <taxon>Acinetobacter</taxon>
    </lineage>
</organism>
<feature type="domain" description="Bacterial Ig" evidence="1">
    <location>
        <begin position="80"/>
        <end position="161"/>
    </location>
</feature>
<dbReference type="InterPro" id="IPR013783">
    <property type="entry name" value="Ig-like_fold"/>
</dbReference>
<feature type="non-terminal residue" evidence="2">
    <location>
        <position position="1"/>
    </location>
</feature>
<evidence type="ECO:0000313" key="2">
    <source>
        <dbReference type="EMBL" id="EPF75783.1"/>
    </source>
</evidence>
<dbReference type="Gene3D" id="2.60.40.10">
    <property type="entry name" value="Immunoglobulins"/>
    <property type="match status" value="2"/>
</dbReference>
<dbReference type="NCBIfam" id="NF033510">
    <property type="entry name" value="Ca_tandemer"/>
    <property type="match status" value="2"/>
</dbReference>
<feature type="domain" description="Bacterial Ig" evidence="1">
    <location>
        <begin position="2"/>
        <end position="72"/>
    </location>
</feature>
<dbReference type="eggNOG" id="COG4932">
    <property type="taxonomic scope" value="Bacteria"/>
</dbReference>
<evidence type="ECO:0000259" key="1">
    <source>
        <dbReference type="Pfam" id="PF17936"/>
    </source>
</evidence>
<dbReference type="Proteomes" id="UP000014568">
    <property type="component" value="Unassembled WGS sequence"/>
</dbReference>
<dbReference type="AlphaFoldDB" id="S3NBE9"/>
<protein>
    <recommendedName>
        <fullName evidence="1">Bacterial Ig domain-containing protein</fullName>
    </recommendedName>
</protein>
<proteinExistence type="predicted"/>
<dbReference type="HOGENOM" id="CLU_1638854_0_0_6"/>
<name>S3NBE9_9GAMM</name>
<gene>
    <name evidence="2" type="ORF">F945_01223</name>
</gene>
<comment type="caution">
    <text evidence="2">The sequence shown here is derived from an EMBL/GenBank/DDBJ whole genome shotgun (WGS) entry which is preliminary data.</text>
</comment>
<sequence>AEINADGTEVTGKGEPGTIVEIKNALGQVIGTGKVDENGNFKVTVSPALTDGKKAGVTLKDLAGNLSKPTEVIGLKDTIAPEAPTNLAITKDGETVSGQGEPNAKVVVKDKDGNIVGTGIVKEDGSFTVDLDKPFVDGEKLVVVLEDAAGNVSPEGTVTAP</sequence>
<accession>S3NBE9</accession>
<dbReference type="RefSeq" id="WP_016655635.1">
    <property type="nucleotide sequence ID" value="NZ_KE340352.1"/>
</dbReference>
<dbReference type="Pfam" id="PF17936">
    <property type="entry name" value="Big_6"/>
    <property type="match status" value="2"/>
</dbReference>
<evidence type="ECO:0000313" key="3">
    <source>
        <dbReference type="Proteomes" id="UP000014568"/>
    </source>
</evidence>
<dbReference type="InterPro" id="IPR041498">
    <property type="entry name" value="Big_6"/>
</dbReference>
<keyword evidence="3" id="KW-1185">Reference proteome</keyword>
<feature type="non-terminal residue" evidence="2">
    <location>
        <position position="161"/>
    </location>
</feature>
<reference evidence="2 3" key="1">
    <citation type="submission" date="2013-06" db="EMBL/GenBank/DDBJ databases">
        <title>The Genome Sequence of Acinetobacter rudis CIP 110305.</title>
        <authorList>
            <consortium name="The Broad Institute Genome Sequencing Platform"/>
            <consortium name="The Broad Institute Genome Sequencing Center for Infectious Disease"/>
            <person name="Cerqueira G."/>
            <person name="Feldgarden M."/>
            <person name="Courvalin P."/>
            <person name="Perichon B."/>
            <person name="Grillot-Courvalin C."/>
            <person name="Clermont D."/>
            <person name="Rocha E."/>
            <person name="Yoon E.-J."/>
            <person name="Nemec A."/>
            <person name="Young S.K."/>
            <person name="Zeng Q."/>
            <person name="Gargeya S."/>
            <person name="Fitzgerald M."/>
            <person name="Abouelleil A."/>
            <person name="Alvarado L."/>
            <person name="Berlin A.M."/>
            <person name="Chapman S.B."/>
            <person name="Dewar J."/>
            <person name="Goldberg J."/>
            <person name="Griggs A."/>
            <person name="Gujja S."/>
            <person name="Hansen M."/>
            <person name="Howarth C."/>
            <person name="Imamovic A."/>
            <person name="Larimer J."/>
            <person name="McCowan C."/>
            <person name="Murphy C."/>
            <person name="Pearson M."/>
            <person name="Priest M."/>
            <person name="Roberts A."/>
            <person name="Saif S."/>
            <person name="Shea T."/>
            <person name="Sykes S."/>
            <person name="Wortman J."/>
            <person name="Nusbaum C."/>
            <person name="Birren B."/>
        </authorList>
    </citation>
    <scope>NUCLEOTIDE SEQUENCE [LARGE SCALE GENOMIC DNA]</scope>
    <source>
        <strain evidence="2 3">CIP 110305</strain>
    </source>
</reference>